<organism evidence="1 2">
    <name type="scientific">Pluteus cervinus</name>
    <dbReference type="NCBI Taxonomy" id="181527"/>
    <lineage>
        <taxon>Eukaryota</taxon>
        <taxon>Fungi</taxon>
        <taxon>Dikarya</taxon>
        <taxon>Basidiomycota</taxon>
        <taxon>Agaricomycotina</taxon>
        <taxon>Agaricomycetes</taxon>
        <taxon>Agaricomycetidae</taxon>
        <taxon>Agaricales</taxon>
        <taxon>Pluteineae</taxon>
        <taxon>Pluteaceae</taxon>
        <taxon>Pluteus</taxon>
    </lineage>
</organism>
<feature type="non-terminal residue" evidence="1">
    <location>
        <position position="1"/>
    </location>
</feature>
<gene>
    <name evidence="1" type="ORF">BDN72DRAFT_752819</name>
</gene>
<evidence type="ECO:0000313" key="1">
    <source>
        <dbReference type="EMBL" id="TFK59818.1"/>
    </source>
</evidence>
<proteinExistence type="predicted"/>
<keyword evidence="2" id="KW-1185">Reference proteome</keyword>
<evidence type="ECO:0000313" key="2">
    <source>
        <dbReference type="Proteomes" id="UP000308600"/>
    </source>
</evidence>
<dbReference type="EMBL" id="ML208887">
    <property type="protein sequence ID" value="TFK59818.1"/>
    <property type="molecule type" value="Genomic_DNA"/>
</dbReference>
<accession>A0ACD3A2E2</accession>
<dbReference type="Proteomes" id="UP000308600">
    <property type="component" value="Unassembled WGS sequence"/>
</dbReference>
<feature type="non-terminal residue" evidence="1">
    <location>
        <position position="118"/>
    </location>
</feature>
<protein>
    <submittedName>
        <fullName evidence="1">Uncharacterized protein</fullName>
    </submittedName>
</protein>
<reference evidence="1 2" key="1">
    <citation type="journal article" date="2019" name="Nat. Ecol. Evol.">
        <title>Megaphylogeny resolves global patterns of mushroom evolution.</title>
        <authorList>
            <person name="Varga T."/>
            <person name="Krizsan K."/>
            <person name="Foldi C."/>
            <person name="Dima B."/>
            <person name="Sanchez-Garcia M."/>
            <person name="Sanchez-Ramirez S."/>
            <person name="Szollosi G.J."/>
            <person name="Szarkandi J.G."/>
            <person name="Papp V."/>
            <person name="Albert L."/>
            <person name="Andreopoulos W."/>
            <person name="Angelini C."/>
            <person name="Antonin V."/>
            <person name="Barry K.W."/>
            <person name="Bougher N.L."/>
            <person name="Buchanan P."/>
            <person name="Buyck B."/>
            <person name="Bense V."/>
            <person name="Catcheside P."/>
            <person name="Chovatia M."/>
            <person name="Cooper J."/>
            <person name="Damon W."/>
            <person name="Desjardin D."/>
            <person name="Finy P."/>
            <person name="Geml J."/>
            <person name="Haridas S."/>
            <person name="Hughes K."/>
            <person name="Justo A."/>
            <person name="Karasinski D."/>
            <person name="Kautmanova I."/>
            <person name="Kiss B."/>
            <person name="Kocsube S."/>
            <person name="Kotiranta H."/>
            <person name="LaButti K.M."/>
            <person name="Lechner B.E."/>
            <person name="Liimatainen K."/>
            <person name="Lipzen A."/>
            <person name="Lukacs Z."/>
            <person name="Mihaltcheva S."/>
            <person name="Morgado L.N."/>
            <person name="Niskanen T."/>
            <person name="Noordeloos M.E."/>
            <person name="Ohm R.A."/>
            <person name="Ortiz-Santana B."/>
            <person name="Ovrebo C."/>
            <person name="Racz N."/>
            <person name="Riley R."/>
            <person name="Savchenko A."/>
            <person name="Shiryaev A."/>
            <person name="Soop K."/>
            <person name="Spirin V."/>
            <person name="Szebenyi C."/>
            <person name="Tomsovsky M."/>
            <person name="Tulloss R.E."/>
            <person name="Uehling J."/>
            <person name="Grigoriev I.V."/>
            <person name="Vagvolgyi C."/>
            <person name="Papp T."/>
            <person name="Martin F.M."/>
            <person name="Miettinen O."/>
            <person name="Hibbett D.S."/>
            <person name="Nagy L.G."/>
        </authorList>
    </citation>
    <scope>NUCLEOTIDE SEQUENCE [LARGE SCALE GENOMIC DNA]</scope>
    <source>
        <strain evidence="1 2">NL-1719</strain>
    </source>
</reference>
<name>A0ACD3A2E2_9AGAR</name>
<sequence>LQPFKISSEEWELAEQLLSVLKTFKHATEYFSRSDADLSHVMRTMDQIDLNLTDAMNNHNINVAIRSAITYAKQTLSRYYNRTEESATYRISTILNPMFKLEYFKSRKRSEEWIAEAV</sequence>